<evidence type="ECO:0000313" key="6">
    <source>
        <dbReference type="Proteomes" id="UP000036850"/>
    </source>
</evidence>
<keyword evidence="3 4" id="KW-0472">Membrane</keyword>
<dbReference type="Proteomes" id="UP000036850">
    <property type="component" value="Unassembled WGS sequence"/>
</dbReference>
<organism evidence="5 6">
    <name type="scientific">Pseudoalteromonas rubra</name>
    <dbReference type="NCBI Taxonomy" id="43658"/>
    <lineage>
        <taxon>Bacteria</taxon>
        <taxon>Pseudomonadati</taxon>
        <taxon>Pseudomonadota</taxon>
        <taxon>Gammaproteobacteria</taxon>
        <taxon>Alteromonadales</taxon>
        <taxon>Pseudoalteromonadaceae</taxon>
        <taxon>Pseudoalteromonas</taxon>
    </lineage>
</organism>
<comment type="caution">
    <text evidence="5">The sequence shown here is derived from an EMBL/GenBank/DDBJ whole genome shotgun (WGS) entry which is preliminary data.</text>
</comment>
<dbReference type="PATRIC" id="fig|43658.6.peg.643"/>
<evidence type="ECO:0000256" key="4">
    <source>
        <dbReference type="SAM" id="Phobius"/>
    </source>
</evidence>
<name>A0A0L0ETF6_9GAMM</name>
<sequence>MASLPAALSALTDKFGYQNKGRFTGTTDFQPLPDRSDPLLCAGNRIVVQIYNLDIDLLTVVVIIIGSVLAGTATAGSSGVSMLTMLTLVSGPLGLPLDAVLVLFVVIDPIVAPFRVLAIVHSSCAIISVVLPKPNADENRLAHQS</sequence>
<keyword evidence="1 4" id="KW-0812">Transmembrane</keyword>
<protein>
    <submittedName>
        <fullName evidence="5">Uncharacterized protein</fullName>
    </submittedName>
</protein>
<dbReference type="InterPro" id="IPR036458">
    <property type="entry name" value="Na:dicarbo_symporter_sf"/>
</dbReference>
<reference evidence="6" key="1">
    <citation type="submission" date="2015-07" db="EMBL/GenBank/DDBJ databases">
        <title>Draft genome sequence of a Pseudoalteromonas rubra strain, OCN096, isolated from Kaneohe Bay, Oahu, Hawaii.</title>
        <authorList>
            <person name="Beurmann S."/>
            <person name="Ushijima B."/>
            <person name="Belcaid M."/>
            <person name="Callahan S.M."/>
            <person name="Aeby G.S."/>
        </authorList>
    </citation>
    <scope>NUCLEOTIDE SEQUENCE [LARGE SCALE GENOMIC DNA]</scope>
    <source>
        <strain evidence="6">OCN096</strain>
    </source>
</reference>
<evidence type="ECO:0000256" key="1">
    <source>
        <dbReference type="ARBA" id="ARBA00022692"/>
    </source>
</evidence>
<proteinExistence type="predicted"/>
<evidence type="ECO:0000256" key="3">
    <source>
        <dbReference type="ARBA" id="ARBA00023136"/>
    </source>
</evidence>
<feature type="transmembrane region" description="Helical" evidence="4">
    <location>
        <begin position="83"/>
        <end position="106"/>
    </location>
</feature>
<gene>
    <name evidence="5" type="ORF">AC626_12665</name>
</gene>
<dbReference type="AlphaFoldDB" id="A0A0L0ETF6"/>
<evidence type="ECO:0000313" key="5">
    <source>
        <dbReference type="EMBL" id="KNC67158.1"/>
    </source>
</evidence>
<accession>A0A0L0ETF6</accession>
<feature type="transmembrane region" description="Helical" evidence="4">
    <location>
        <begin position="57"/>
        <end position="76"/>
    </location>
</feature>
<dbReference type="GO" id="GO:0016020">
    <property type="term" value="C:membrane"/>
    <property type="evidence" value="ECO:0007669"/>
    <property type="project" value="InterPro"/>
</dbReference>
<dbReference type="GO" id="GO:0015293">
    <property type="term" value="F:symporter activity"/>
    <property type="evidence" value="ECO:0007669"/>
    <property type="project" value="InterPro"/>
</dbReference>
<dbReference type="Gene3D" id="1.10.3860.10">
    <property type="entry name" value="Sodium:dicarboxylate symporter"/>
    <property type="match status" value="1"/>
</dbReference>
<keyword evidence="2 4" id="KW-1133">Transmembrane helix</keyword>
<evidence type="ECO:0000256" key="2">
    <source>
        <dbReference type="ARBA" id="ARBA00022989"/>
    </source>
</evidence>
<dbReference type="EMBL" id="LFZX01000090">
    <property type="protein sequence ID" value="KNC67158.1"/>
    <property type="molecule type" value="Genomic_DNA"/>
</dbReference>